<dbReference type="SMART" id="SM00220">
    <property type="entry name" value="S_TKc"/>
    <property type="match status" value="1"/>
</dbReference>
<dbReference type="PROSITE" id="PS00107">
    <property type="entry name" value="PROTEIN_KINASE_ATP"/>
    <property type="match status" value="1"/>
</dbReference>
<dbReference type="InterPro" id="IPR011009">
    <property type="entry name" value="Kinase-like_dom_sf"/>
</dbReference>
<dbReference type="GO" id="GO:0004674">
    <property type="term" value="F:protein serine/threonine kinase activity"/>
    <property type="evidence" value="ECO:0007669"/>
    <property type="project" value="UniProtKB-KW"/>
</dbReference>
<feature type="domain" description="Protein kinase" evidence="7">
    <location>
        <begin position="80"/>
        <end position="333"/>
    </location>
</feature>
<evidence type="ECO:0000256" key="6">
    <source>
        <dbReference type="RuleBase" id="RU000304"/>
    </source>
</evidence>
<name>A0A835U8B3_VANPL</name>
<dbReference type="GO" id="GO:0005737">
    <property type="term" value="C:cytoplasm"/>
    <property type="evidence" value="ECO:0007669"/>
    <property type="project" value="TreeGrafter"/>
</dbReference>
<dbReference type="PANTHER" id="PTHR24361:SF747">
    <property type="entry name" value="MITOGEN-ACTIVATED PROTEIN KINASE KINASE 10"/>
    <property type="match status" value="1"/>
</dbReference>
<dbReference type="EMBL" id="JADCNM010000159">
    <property type="protein sequence ID" value="KAG0449846.1"/>
    <property type="molecule type" value="Genomic_DNA"/>
</dbReference>
<comment type="similarity">
    <text evidence="6">Belongs to the protein kinase superfamily.</text>
</comment>
<protein>
    <recommendedName>
        <fullName evidence="7">Protein kinase domain-containing protein</fullName>
    </recommendedName>
</protein>
<evidence type="ECO:0000256" key="3">
    <source>
        <dbReference type="ARBA" id="ARBA00022777"/>
    </source>
</evidence>
<dbReference type="PROSITE" id="PS50011">
    <property type="entry name" value="PROTEIN_KINASE_DOM"/>
    <property type="match status" value="1"/>
</dbReference>
<dbReference type="InterPro" id="IPR017441">
    <property type="entry name" value="Protein_kinase_ATP_BS"/>
</dbReference>
<keyword evidence="6" id="KW-0723">Serine/threonine-protein kinase</keyword>
<dbReference type="PROSITE" id="PS00108">
    <property type="entry name" value="PROTEIN_KINASE_ST"/>
    <property type="match status" value="1"/>
</dbReference>
<dbReference type="OrthoDB" id="10252354at2759"/>
<evidence type="ECO:0000256" key="5">
    <source>
        <dbReference type="PROSITE-ProRule" id="PRU10141"/>
    </source>
</evidence>
<evidence type="ECO:0000256" key="4">
    <source>
        <dbReference type="ARBA" id="ARBA00022840"/>
    </source>
</evidence>
<dbReference type="GO" id="GO:0005524">
    <property type="term" value="F:ATP binding"/>
    <property type="evidence" value="ECO:0007669"/>
    <property type="project" value="UniProtKB-UniRule"/>
</dbReference>
<dbReference type="Pfam" id="PF00069">
    <property type="entry name" value="Pkinase"/>
    <property type="match status" value="1"/>
</dbReference>
<keyword evidence="1" id="KW-0808">Transferase</keyword>
<evidence type="ECO:0000313" key="8">
    <source>
        <dbReference type="EMBL" id="KAG0449846.1"/>
    </source>
</evidence>
<dbReference type="PANTHER" id="PTHR24361">
    <property type="entry name" value="MITOGEN-ACTIVATED KINASE KINASE KINASE"/>
    <property type="match status" value="1"/>
</dbReference>
<dbReference type="Gene3D" id="1.10.510.10">
    <property type="entry name" value="Transferase(Phosphotransferase) domain 1"/>
    <property type="match status" value="1"/>
</dbReference>
<dbReference type="InterPro" id="IPR053235">
    <property type="entry name" value="Ser_Thr_kinase"/>
</dbReference>
<keyword evidence="4 5" id="KW-0067">ATP-binding</keyword>
<dbReference type="InterPro" id="IPR008271">
    <property type="entry name" value="Ser/Thr_kinase_AS"/>
</dbReference>
<dbReference type="InterPro" id="IPR000719">
    <property type="entry name" value="Prot_kinase_dom"/>
</dbReference>
<sequence>MCTSLAVGHLVGTCCLFKKRESGERRESETPNIGQRKDLGMVRERRQHHSFRLLLPLPLPVELPPPSATTSGTAVSLSDLEKLSVIGHGSGSTVYKVLHLPTSAVLALKVLRRVGHTASREADTHRRLDSPHIVRCHGILASGELSLLLEYMPGGSLHDVLRRRRRGLREKTIAVVTRSVLEGLRYLHEIGVVHRDIKPSNLLVGDKGVVKIADFGAVRRVVDGGSGGGGEEEEGTLAYMSPERLDCEGWGHGGDGRAGDVWAVGMVTVECLVGAFPVLGENWAAFVFKVCGGGSLELPEEASLEFKSFVRRCLEKDWRRRATVDELLRHPFLSKCSTVAEEELLPEAFLRI</sequence>
<keyword evidence="2 5" id="KW-0547">Nucleotide-binding</keyword>
<evidence type="ECO:0000313" key="9">
    <source>
        <dbReference type="Proteomes" id="UP000639772"/>
    </source>
</evidence>
<reference evidence="8 9" key="1">
    <citation type="journal article" date="2020" name="Nat. Food">
        <title>A phased Vanilla planifolia genome enables genetic improvement of flavour and production.</title>
        <authorList>
            <person name="Hasing T."/>
            <person name="Tang H."/>
            <person name="Brym M."/>
            <person name="Khazi F."/>
            <person name="Huang T."/>
            <person name="Chambers A.H."/>
        </authorList>
    </citation>
    <scope>NUCLEOTIDE SEQUENCE [LARGE SCALE GENOMIC DNA]</scope>
    <source>
        <tissue evidence="8">Leaf</tissue>
    </source>
</reference>
<proteinExistence type="inferred from homology"/>
<evidence type="ECO:0000256" key="2">
    <source>
        <dbReference type="ARBA" id="ARBA00022741"/>
    </source>
</evidence>
<feature type="binding site" evidence="5">
    <location>
        <position position="109"/>
    </location>
    <ligand>
        <name>ATP</name>
        <dbReference type="ChEBI" id="CHEBI:30616"/>
    </ligand>
</feature>
<evidence type="ECO:0000256" key="1">
    <source>
        <dbReference type="ARBA" id="ARBA00022679"/>
    </source>
</evidence>
<evidence type="ECO:0000259" key="7">
    <source>
        <dbReference type="PROSITE" id="PS50011"/>
    </source>
</evidence>
<dbReference type="SUPFAM" id="SSF56112">
    <property type="entry name" value="Protein kinase-like (PK-like)"/>
    <property type="match status" value="1"/>
</dbReference>
<gene>
    <name evidence="8" type="ORF">HPP92_027063</name>
</gene>
<keyword evidence="3" id="KW-0418">Kinase</keyword>
<comment type="caution">
    <text evidence="8">The sequence shown here is derived from an EMBL/GenBank/DDBJ whole genome shotgun (WGS) entry which is preliminary data.</text>
</comment>
<dbReference type="Proteomes" id="UP000639772">
    <property type="component" value="Unassembled WGS sequence"/>
</dbReference>
<organism evidence="8 9">
    <name type="scientific">Vanilla planifolia</name>
    <name type="common">Vanilla</name>
    <dbReference type="NCBI Taxonomy" id="51239"/>
    <lineage>
        <taxon>Eukaryota</taxon>
        <taxon>Viridiplantae</taxon>
        <taxon>Streptophyta</taxon>
        <taxon>Embryophyta</taxon>
        <taxon>Tracheophyta</taxon>
        <taxon>Spermatophyta</taxon>
        <taxon>Magnoliopsida</taxon>
        <taxon>Liliopsida</taxon>
        <taxon>Asparagales</taxon>
        <taxon>Orchidaceae</taxon>
        <taxon>Vanilloideae</taxon>
        <taxon>Vanilleae</taxon>
        <taxon>Vanilla</taxon>
    </lineage>
</organism>
<accession>A0A835U8B3</accession>
<dbReference type="AlphaFoldDB" id="A0A835U8B3"/>